<gene>
    <name evidence="1" type="ORF">SARC_12659</name>
</gene>
<dbReference type="RefSeq" id="XP_014148701.1">
    <property type="nucleotide sequence ID" value="XM_014293226.1"/>
</dbReference>
<dbReference type="AlphaFoldDB" id="A0A0L0FDF1"/>
<reference evidence="1 2" key="1">
    <citation type="submission" date="2011-02" db="EMBL/GenBank/DDBJ databases">
        <title>The Genome Sequence of Sphaeroforma arctica JP610.</title>
        <authorList>
            <consortium name="The Broad Institute Genome Sequencing Platform"/>
            <person name="Russ C."/>
            <person name="Cuomo C."/>
            <person name="Young S.K."/>
            <person name="Zeng Q."/>
            <person name="Gargeya S."/>
            <person name="Alvarado L."/>
            <person name="Berlin A."/>
            <person name="Chapman S.B."/>
            <person name="Chen Z."/>
            <person name="Freedman E."/>
            <person name="Gellesch M."/>
            <person name="Goldberg J."/>
            <person name="Griggs A."/>
            <person name="Gujja S."/>
            <person name="Heilman E."/>
            <person name="Heiman D."/>
            <person name="Howarth C."/>
            <person name="Mehta T."/>
            <person name="Neiman D."/>
            <person name="Pearson M."/>
            <person name="Roberts A."/>
            <person name="Saif S."/>
            <person name="Shea T."/>
            <person name="Shenoy N."/>
            <person name="Sisk P."/>
            <person name="Stolte C."/>
            <person name="Sykes S."/>
            <person name="White J."/>
            <person name="Yandava C."/>
            <person name="Burger G."/>
            <person name="Gray M.W."/>
            <person name="Holland P.W.H."/>
            <person name="King N."/>
            <person name="Lang F.B.F."/>
            <person name="Roger A.J."/>
            <person name="Ruiz-Trillo I."/>
            <person name="Haas B."/>
            <person name="Nusbaum C."/>
            <person name="Birren B."/>
        </authorList>
    </citation>
    <scope>NUCLEOTIDE SEQUENCE [LARGE SCALE GENOMIC DNA]</scope>
    <source>
        <strain evidence="1 2">JP610</strain>
    </source>
</reference>
<keyword evidence="2" id="KW-1185">Reference proteome</keyword>
<dbReference type="Proteomes" id="UP000054560">
    <property type="component" value="Unassembled WGS sequence"/>
</dbReference>
<organism evidence="1 2">
    <name type="scientific">Sphaeroforma arctica JP610</name>
    <dbReference type="NCBI Taxonomy" id="667725"/>
    <lineage>
        <taxon>Eukaryota</taxon>
        <taxon>Ichthyosporea</taxon>
        <taxon>Ichthyophonida</taxon>
        <taxon>Sphaeroforma</taxon>
    </lineage>
</organism>
<accession>A0A0L0FDF1</accession>
<evidence type="ECO:0000313" key="1">
    <source>
        <dbReference type="EMBL" id="KNC74799.1"/>
    </source>
</evidence>
<name>A0A0L0FDF1_9EUKA</name>
<dbReference type="EMBL" id="KQ244076">
    <property type="protein sequence ID" value="KNC74799.1"/>
    <property type="molecule type" value="Genomic_DNA"/>
</dbReference>
<feature type="non-terminal residue" evidence="1">
    <location>
        <position position="1"/>
    </location>
</feature>
<protein>
    <submittedName>
        <fullName evidence="1">Uncharacterized protein</fullName>
    </submittedName>
</protein>
<sequence>PPKPVGPFRFSVSRHQWVIRDQQNAYDHQARRKAYDDGFMWDMNTKEWVSEHSVKFHRYAHTGESHAFNEHLDPSPVLKEVTDQTLEYRLAECAAADCTSVHAFLYPLVSDTYYGPKLFAVLQRNPDLIFNMVKDIHARQLSFFDEALL</sequence>
<proteinExistence type="predicted"/>
<evidence type="ECO:0000313" key="2">
    <source>
        <dbReference type="Proteomes" id="UP000054560"/>
    </source>
</evidence>
<dbReference type="GeneID" id="25913163"/>